<sequence>MFFIVVSVFNHTSSLCRHQKIHTGEKSSSGSQDVMRFGIAICFVTTQGTSHS</sequence>
<proteinExistence type="predicted"/>
<reference evidence="1" key="1">
    <citation type="submission" date="2014-11" db="EMBL/GenBank/DDBJ databases">
        <authorList>
            <person name="Amaro Gonzalez C."/>
        </authorList>
    </citation>
    <scope>NUCLEOTIDE SEQUENCE</scope>
</reference>
<dbReference type="AlphaFoldDB" id="A0A0E9PM72"/>
<reference evidence="1" key="2">
    <citation type="journal article" date="2015" name="Fish Shellfish Immunol.">
        <title>Early steps in the European eel (Anguilla anguilla)-Vibrio vulnificus interaction in the gills: Role of the RtxA13 toxin.</title>
        <authorList>
            <person name="Callol A."/>
            <person name="Pajuelo D."/>
            <person name="Ebbesson L."/>
            <person name="Teles M."/>
            <person name="MacKenzie S."/>
            <person name="Amaro C."/>
        </authorList>
    </citation>
    <scope>NUCLEOTIDE SEQUENCE</scope>
</reference>
<dbReference type="EMBL" id="GBXM01103654">
    <property type="protein sequence ID" value="JAH04923.1"/>
    <property type="molecule type" value="Transcribed_RNA"/>
</dbReference>
<name>A0A0E9PM72_ANGAN</name>
<evidence type="ECO:0008006" key="2">
    <source>
        <dbReference type="Google" id="ProtNLM"/>
    </source>
</evidence>
<organism evidence="1">
    <name type="scientific">Anguilla anguilla</name>
    <name type="common">European freshwater eel</name>
    <name type="synonym">Muraena anguilla</name>
    <dbReference type="NCBI Taxonomy" id="7936"/>
    <lineage>
        <taxon>Eukaryota</taxon>
        <taxon>Metazoa</taxon>
        <taxon>Chordata</taxon>
        <taxon>Craniata</taxon>
        <taxon>Vertebrata</taxon>
        <taxon>Euteleostomi</taxon>
        <taxon>Actinopterygii</taxon>
        <taxon>Neopterygii</taxon>
        <taxon>Teleostei</taxon>
        <taxon>Anguilliformes</taxon>
        <taxon>Anguillidae</taxon>
        <taxon>Anguilla</taxon>
    </lineage>
</organism>
<accession>A0A0E9PM72</accession>
<protein>
    <recommendedName>
        <fullName evidence="2">C2H2-type domain-containing protein</fullName>
    </recommendedName>
</protein>
<dbReference type="Gene3D" id="3.30.160.60">
    <property type="entry name" value="Classic Zinc Finger"/>
    <property type="match status" value="1"/>
</dbReference>
<evidence type="ECO:0000313" key="1">
    <source>
        <dbReference type="EMBL" id="JAH04923.1"/>
    </source>
</evidence>